<sequence length="114" mass="12875">EIIGRIQFKALCETYAVQYIDEKNAMNKKVFSVPRGKNIYAEGTAVCIQIYPEVYKDVETGKTLVSSHTLIATGGWLIRTLGISETNSPLLFNRACYPPNQDNFKKKFNIIVIN</sequence>
<gene>
    <name evidence="1" type="ORF">NP596_15830</name>
</gene>
<name>A0ABT1U7U5_9GAMM</name>
<evidence type="ECO:0000313" key="1">
    <source>
        <dbReference type="EMBL" id="MCQ8129931.1"/>
    </source>
</evidence>
<feature type="non-terminal residue" evidence="1">
    <location>
        <position position="1"/>
    </location>
</feature>
<reference evidence="1 2" key="1">
    <citation type="submission" date="2022-07" db="EMBL/GenBank/DDBJ databases">
        <title>Methylomonas rivi sp. nov., Methylomonas rosea sp. nov., Methylomonas aureus sp. nov. and Methylomonas subterranea sp. nov., four novel methanotrophs isolated from a freshwater creek and the deep terrestrial subsurface.</title>
        <authorList>
            <person name="Abin C."/>
            <person name="Sankaranarayanan K."/>
            <person name="Garner C."/>
            <person name="Sindelar R."/>
            <person name="Kotary K."/>
            <person name="Garner R."/>
            <person name="Barclay S."/>
            <person name="Lawson P."/>
            <person name="Krumholz L."/>
        </authorList>
    </citation>
    <scope>NUCLEOTIDE SEQUENCE [LARGE SCALE GENOMIC DNA]</scope>
    <source>
        <strain evidence="1 2">WSC-6</strain>
    </source>
</reference>
<keyword evidence="2" id="KW-1185">Reference proteome</keyword>
<dbReference type="EMBL" id="JANIBK010000110">
    <property type="protein sequence ID" value="MCQ8129931.1"/>
    <property type="molecule type" value="Genomic_DNA"/>
</dbReference>
<evidence type="ECO:0000313" key="2">
    <source>
        <dbReference type="Proteomes" id="UP001524586"/>
    </source>
</evidence>
<accession>A0ABT1U7U5</accession>
<comment type="caution">
    <text evidence="1">The sequence shown here is derived from an EMBL/GenBank/DDBJ whole genome shotgun (WGS) entry which is preliminary data.</text>
</comment>
<protein>
    <submittedName>
        <fullName evidence="1">Uncharacterized protein</fullName>
    </submittedName>
</protein>
<dbReference type="Proteomes" id="UP001524586">
    <property type="component" value="Unassembled WGS sequence"/>
</dbReference>
<proteinExistence type="predicted"/>
<dbReference type="RefSeq" id="WP_256616358.1">
    <property type="nucleotide sequence ID" value="NZ_JANIBK010000110.1"/>
</dbReference>
<organism evidence="1 2">
    <name type="scientific">Methylomonas rivi</name>
    <dbReference type="NCBI Taxonomy" id="2952226"/>
    <lineage>
        <taxon>Bacteria</taxon>
        <taxon>Pseudomonadati</taxon>
        <taxon>Pseudomonadota</taxon>
        <taxon>Gammaproteobacteria</taxon>
        <taxon>Methylococcales</taxon>
        <taxon>Methylococcaceae</taxon>
        <taxon>Methylomonas</taxon>
    </lineage>
</organism>